<evidence type="ECO:0000256" key="3">
    <source>
        <dbReference type="ARBA" id="ARBA00022801"/>
    </source>
</evidence>
<dbReference type="OrthoDB" id="8550128at2"/>
<keyword evidence="1" id="KW-0732">Signal</keyword>
<dbReference type="InterPro" id="IPR013517">
    <property type="entry name" value="FG-GAP"/>
</dbReference>
<protein>
    <submittedName>
        <fullName evidence="6">FG-GAP repeat-containing protein</fullName>
    </submittedName>
</protein>
<dbReference type="RefSeq" id="WP_074721300.1">
    <property type="nucleotide sequence ID" value="NZ_FOFX01000027.1"/>
</dbReference>
<accession>A0A1H9E4X1</accession>
<dbReference type="InterPro" id="IPR000413">
    <property type="entry name" value="Integrin_alpha"/>
</dbReference>
<evidence type="ECO:0000313" key="7">
    <source>
        <dbReference type="Proteomes" id="UP000181998"/>
    </source>
</evidence>
<dbReference type="EMBL" id="FOFX01000027">
    <property type="protein sequence ID" value="SEQ20685.1"/>
    <property type="molecule type" value="Genomic_DNA"/>
</dbReference>
<dbReference type="Pfam" id="PF00353">
    <property type="entry name" value="HemolysinCabind"/>
    <property type="match status" value="1"/>
</dbReference>
<dbReference type="PANTHER" id="PTHR23221">
    <property type="entry name" value="GLYCOSYLPHOSPHATIDYLINOSITOL PHOSPHOLIPASE D"/>
    <property type="match status" value="1"/>
</dbReference>
<gene>
    <name evidence="6" type="ORF">SAMN05421510_102733</name>
</gene>
<dbReference type="PANTHER" id="PTHR23221:SF7">
    <property type="entry name" value="PHOSPHATIDYLINOSITOL-GLYCAN-SPECIFIC PHOSPHOLIPASE D"/>
    <property type="match status" value="1"/>
</dbReference>
<dbReference type="SUPFAM" id="SSF69318">
    <property type="entry name" value="Integrin alpha N-terminal domain"/>
    <property type="match status" value="1"/>
</dbReference>
<dbReference type="GO" id="GO:0008305">
    <property type="term" value="C:integrin complex"/>
    <property type="evidence" value="ECO:0007669"/>
    <property type="project" value="InterPro"/>
</dbReference>
<dbReference type="PROSITE" id="PS51470">
    <property type="entry name" value="FG_GAP"/>
    <property type="match status" value="7"/>
</dbReference>
<sequence>MTKGIINLSIFNNSNGIRLDGAASRDFLGSSVSSAGDVNGDGFDDFIIAANGADPNGYSSGSSYVLFGKSFKSDTPTTLSELDGSNGFRLDGMEEYNYSGSAVSGAGDVNGDGFDDVIVGAHFANPNGTNSGSSYVVFGKASGFEATMNLSELDGNNGFRLDGITAWDWSGRSVSDAGDVNGDGFDDVIVGAADADSNGTDSGSSYVVFGKASGFEATMNLSDLNGSNGFRLDGVSSLDYFGRSVSSAGDMNGDGFGDLIIGAWGAESNGFSTGISYVVFGKSSGFDAKMSLSEFDGSNGFRLDGVAQADLTGYSVSNAGDVNGDGFGDLIVCAPGADSNGTNSGSSYVVFGKASGFEVTMNLSDLNGSTGFRLDGIAEGVWWEGRIVSDAGDVNGDGFDDVIIGAPTTDTNGYHSGSSYVVFGKASGFDATMSLSDLDGGNGFRLDGGAERDQLGWSVSSAGDVNGDGFDDLILGAYRTDLNGDSSGSAYVIYGRHDFTRWADFRGTLGDDNFTGTSATESFEGSDGNDRMIGRGGADSFDGGAGNDYIRISDATFQLVDGGSGTDILGLAGSGFNLNLSTVHGKIYGIETISLYGVEDNTLTLTAQDVLDLSNETDTLKIKGNSGDSVIGLGSGWTDGGVYGNFHTYTHGDAVVLVGVDVTTDFA</sequence>
<organism evidence="6 7">
    <name type="scientific">Nitrosomonas ureae</name>
    <dbReference type="NCBI Taxonomy" id="44577"/>
    <lineage>
        <taxon>Bacteria</taxon>
        <taxon>Pseudomonadati</taxon>
        <taxon>Pseudomonadota</taxon>
        <taxon>Betaproteobacteria</taxon>
        <taxon>Nitrosomonadales</taxon>
        <taxon>Nitrosomonadaceae</taxon>
        <taxon>Nitrosomonas</taxon>
    </lineage>
</organism>
<evidence type="ECO:0000256" key="4">
    <source>
        <dbReference type="ARBA" id="ARBA00023180"/>
    </source>
</evidence>
<name>A0A1H9E4X1_9PROT</name>
<dbReference type="AlphaFoldDB" id="A0A1H9E4X1"/>
<keyword evidence="4" id="KW-0325">Glycoprotein</keyword>
<dbReference type="GO" id="GO:0007155">
    <property type="term" value="P:cell adhesion"/>
    <property type="evidence" value="ECO:0007669"/>
    <property type="project" value="InterPro"/>
</dbReference>
<keyword evidence="3" id="KW-0378">Hydrolase</keyword>
<evidence type="ECO:0000256" key="5">
    <source>
        <dbReference type="SAM" id="MobiDB-lite"/>
    </source>
</evidence>
<dbReference type="Proteomes" id="UP000181998">
    <property type="component" value="Unassembled WGS sequence"/>
</dbReference>
<dbReference type="Pfam" id="PF01839">
    <property type="entry name" value="FG-GAP"/>
    <property type="match status" value="7"/>
</dbReference>
<evidence type="ECO:0000256" key="1">
    <source>
        <dbReference type="ARBA" id="ARBA00022729"/>
    </source>
</evidence>
<dbReference type="InterPro" id="IPR013519">
    <property type="entry name" value="Int_alpha_beta-p"/>
</dbReference>
<dbReference type="GO" id="GO:0005509">
    <property type="term" value="F:calcium ion binding"/>
    <property type="evidence" value="ECO:0007669"/>
    <property type="project" value="InterPro"/>
</dbReference>
<dbReference type="Gene3D" id="2.130.10.130">
    <property type="entry name" value="Integrin alpha, N-terminal"/>
    <property type="match status" value="6"/>
</dbReference>
<reference evidence="6 7" key="1">
    <citation type="submission" date="2016-10" db="EMBL/GenBank/DDBJ databases">
        <authorList>
            <person name="de Groot N.N."/>
        </authorList>
    </citation>
    <scope>NUCLEOTIDE SEQUENCE [LARGE SCALE GENOMIC DNA]</scope>
    <source>
        <strain evidence="6 7">Nm9</strain>
    </source>
</reference>
<proteinExistence type="predicted"/>
<dbReference type="InterPro" id="IPR001343">
    <property type="entry name" value="Hemolysn_Ca-bd"/>
</dbReference>
<dbReference type="InterPro" id="IPR028994">
    <property type="entry name" value="Integrin_alpha_N"/>
</dbReference>
<feature type="region of interest" description="Disordered" evidence="5">
    <location>
        <begin position="516"/>
        <end position="537"/>
    </location>
</feature>
<keyword evidence="2" id="KW-0677">Repeat</keyword>
<evidence type="ECO:0000256" key="2">
    <source>
        <dbReference type="ARBA" id="ARBA00022737"/>
    </source>
</evidence>
<dbReference type="SMART" id="SM00191">
    <property type="entry name" value="Int_alpha"/>
    <property type="match status" value="7"/>
</dbReference>
<dbReference type="GO" id="GO:0016787">
    <property type="term" value="F:hydrolase activity"/>
    <property type="evidence" value="ECO:0007669"/>
    <property type="project" value="UniProtKB-KW"/>
</dbReference>
<evidence type="ECO:0000313" key="6">
    <source>
        <dbReference type="EMBL" id="SEQ20685.1"/>
    </source>
</evidence>
<dbReference type="PRINTS" id="PR01185">
    <property type="entry name" value="INTEGRINA"/>
</dbReference>